<evidence type="ECO:0000313" key="2">
    <source>
        <dbReference type="EMBL" id="KAE9261962.1"/>
    </source>
</evidence>
<evidence type="ECO:0000256" key="1">
    <source>
        <dbReference type="SAM" id="MobiDB-lite"/>
    </source>
</evidence>
<name>A0A6A4AUR9_9STRA</name>
<comment type="caution">
    <text evidence="2">The sequence shown here is derived from an EMBL/GenBank/DDBJ whole genome shotgun (WGS) entry which is preliminary data.</text>
</comment>
<keyword evidence="3" id="KW-1185">Reference proteome</keyword>
<evidence type="ECO:0000313" key="3">
    <source>
        <dbReference type="Proteomes" id="UP000434957"/>
    </source>
</evidence>
<organism evidence="2 3">
    <name type="scientific">Phytophthora rubi</name>
    <dbReference type="NCBI Taxonomy" id="129364"/>
    <lineage>
        <taxon>Eukaryota</taxon>
        <taxon>Sar</taxon>
        <taxon>Stramenopiles</taxon>
        <taxon>Oomycota</taxon>
        <taxon>Peronosporomycetes</taxon>
        <taxon>Peronosporales</taxon>
        <taxon>Peronosporaceae</taxon>
        <taxon>Phytophthora</taxon>
    </lineage>
</organism>
<gene>
    <name evidence="2" type="ORF">PR003_g33725</name>
</gene>
<accession>A0A6A4AUR9</accession>
<feature type="region of interest" description="Disordered" evidence="1">
    <location>
        <begin position="13"/>
        <end position="37"/>
    </location>
</feature>
<reference evidence="2 3" key="1">
    <citation type="submission" date="2018-08" db="EMBL/GenBank/DDBJ databases">
        <title>Genomic investigation of the strawberry pathogen Phytophthora fragariae indicates pathogenicity is determined by transcriptional variation in three key races.</title>
        <authorList>
            <person name="Adams T.M."/>
            <person name="Armitage A.D."/>
            <person name="Sobczyk M.K."/>
            <person name="Bates H.J."/>
            <person name="Dunwell J.M."/>
            <person name="Nellist C.F."/>
            <person name="Harrison R.J."/>
        </authorList>
    </citation>
    <scope>NUCLEOTIDE SEQUENCE [LARGE SCALE GENOMIC DNA]</scope>
    <source>
        <strain evidence="2 3">SCRP333</strain>
    </source>
</reference>
<protein>
    <submittedName>
        <fullName evidence="2">Uncharacterized protein</fullName>
    </submittedName>
</protein>
<dbReference type="AlphaFoldDB" id="A0A6A4AUR9"/>
<dbReference type="EMBL" id="QXFT01009946">
    <property type="protein sequence ID" value="KAE9261962.1"/>
    <property type="molecule type" value="Genomic_DNA"/>
</dbReference>
<feature type="compositionally biased region" description="Polar residues" evidence="1">
    <location>
        <begin position="28"/>
        <end position="37"/>
    </location>
</feature>
<sequence length="37" mass="4045">MPAFPEKALLLGRCSATDTGRNGVPNPRQRSTSDPFR</sequence>
<dbReference type="Proteomes" id="UP000434957">
    <property type="component" value="Unassembled WGS sequence"/>
</dbReference>
<proteinExistence type="predicted"/>